<evidence type="ECO:0000256" key="9">
    <source>
        <dbReference type="ARBA" id="ARBA00023136"/>
    </source>
</evidence>
<keyword evidence="8" id="KW-1133">Transmembrane helix</keyword>
<organism evidence="11 12">
    <name type="scientific">Ganoderma sinense ZZ0214-1</name>
    <dbReference type="NCBI Taxonomy" id="1077348"/>
    <lineage>
        <taxon>Eukaryota</taxon>
        <taxon>Fungi</taxon>
        <taxon>Dikarya</taxon>
        <taxon>Basidiomycota</taxon>
        <taxon>Agaricomycotina</taxon>
        <taxon>Agaricomycetes</taxon>
        <taxon>Polyporales</taxon>
        <taxon>Polyporaceae</taxon>
        <taxon>Ganoderma</taxon>
    </lineage>
</organism>
<evidence type="ECO:0000256" key="7">
    <source>
        <dbReference type="ARBA" id="ARBA00022824"/>
    </source>
</evidence>
<dbReference type="InterPro" id="IPR019623">
    <property type="entry name" value="Rot1"/>
</dbReference>
<dbReference type="GO" id="GO:0006458">
    <property type="term" value="P:'de novo' protein folding"/>
    <property type="evidence" value="ECO:0007669"/>
    <property type="project" value="InterPro"/>
</dbReference>
<name>A0A2G8SMK9_9APHY</name>
<evidence type="ECO:0000256" key="6">
    <source>
        <dbReference type="ARBA" id="ARBA00022729"/>
    </source>
</evidence>
<keyword evidence="5" id="KW-0812">Transmembrane</keyword>
<dbReference type="EMBL" id="AYKW01000004">
    <property type="protein sequence ID" value="PIL34963.1"/>
    <property type="molecule type" value="Genomic_DNA"/>
</dbReference>
<dbReference type="GO" id="GO:0005789">
    <property type="term" value="C:endoplasmic reticulum membrane"/>
    <property type="evidence" value="ECO:0007669"/>
    <property type="project" value="UniProtKB-SubCell"/>
</dbReference>
<evidence type="ECO:0000256" key="3">
    <source>
        <dbReference type="ARBA" id="ARBA00016195"/>
    </source>
</evidence>
<comment type="caution">
    <text evidence="11">The sequence shown here is derived from an EMBL/GenBank/DDBJ whole genome shotgun (WGS) entry which is preliminary data.</text>
</comment>
<proteinExistence type="inferred from homology"/>
<dbReference type="Pfam" id="PF10681">
    <property type="entry name" value="Rot1"/>
    <property type="match status" value="1"/>
</dbReference>
<gene>
    <name evidence="11" type="ORF">GSI_02750</name>
</gene>
<evidence type="ECO:0000256" key="10">
    <source>
        <dbReference type="SAM" id="SignalP"/>
    </source>
</evidence>
<evidence type="ECO:0000256" key="4">
    <source>
        <dbReference type="ARBA" id="ARBA00017291"/>
    </source>
</evidence>
<accession>A0A2G8SMK9</accession>
<protein>
    <recommendedName>
        <fullName evidence="4">Protein ROT1</fullName>
    </recommendedName>
    <alternativeName>
        <fullName evidence="3">Protein rot1</fullName>
    </alternativeName>
</protein>
<keyword evidence="12" id="KW-1185">Reference proteome</keyword>
<dbReference type="GO" id="GO:0051082">
    <property type="term" value="F:unfolded protein binding"/>
    <property type="evidence" value="ECO:0007669"/>
    <property type="project" value="TreeGrafter"/>
</dbReference>
<comment type="subcellular location">
    <subcellularLocation>
        <location evidence="1">Endoplasmic reticulum membrane</location>
        <topology evidence="1">Single-pass type I membrane protein</topology>
    </subcellularLocation>
</comment>
<dbReference type="AlphaFoldDB" id="A0A2G8SMK9"/>
<keyword evidence="9" id="KW-0472">Membrane</keyword>
<evidence type="ECO:0000313" key="12">
    <source>
        <dbReference type="Proteomes" id="UP000230002"/>
    </source>
</evidence>
<comment type="similarity">
    <text evidence="2">Belongs to the ROT1 family.</text>
</comment>
<dbReference type="OrthoDB" id="5327821at2759"/>
<keyword evidence="7" id="KW-0256">Endoplasmic reticulum</keyword>
<reference evidence="11 12" key="1">
    <citation type="journal article" date="2015" name="Sci. Rep.">
        <title>Chromosome-level genome map provides insights into diverse defense mechanisms in the medicinal fungus Ganoderma sinense.</title>
        <authorList>
            <person name="Zhu Y."/>
            <person name="Xu J."/>
            <person name="Sun C."/>
            <person name="Zhou S."/>
            <person name="Xu H."/>
            <person name="Nelson D.R."/>
            <person name="Qian J."/>
            <person name="Song J."/>
            <person name="Luo H."/>
            <person name="Xiang L."/>
            <person name="Li Y."/>
            <person name="Xu Z."/>
            <person name="Ji A."/>
            <person name="Wang L."/>
            <person name="Lu S."/>
            <person name="Hayward A."/>
            <person name="Sun W."/>
            <person name="Li X."/>
            <person name="Schwartz D.C."/>
            <person name="Wang Y."/>
            <person name="Chen S."/>
        </authorList>
    </citation>
    <scope>NUCLEOTIDE SEQUENCE [LARGE SCALE GENOMIC DNA]</scope>
    <source>
        <strain evidence="11 12">ZZ0214-1</strain>
    </source>
</reference>
<evidence type="ECO:0000256" key="5">
    <source>
        <dbReference type="ARBA" id="ARBA00022692"/>
    </source>
</evidence>
<dbReference type="STRING" id="1077348.A0A2G8SMK9"/>
<feature type="chain" id="PRO_5013641200" description="Protein ROT1" evidence="10">
    <location>
        <begin position="20"/>
        <end position="231"/>
    </location>
</feature>
<keyword evidence="6 10" id="KW-0732">Signal</keyword>
<evidence type="ECO:0000256" key="8">
    <source>
        <dbReference type="ARBA" id="ARBA00022989"/>
    </source>
</evidence>
<dbReference type="PANTHER" id="PTHR28090">
    <property type="entry name" value="PROTEIN ROT1"/>
    <property type="match status" value="1"/>
</dbReference>
<feature type="signal peptide" evidence="10">
    <location>
        <begin position="1"/>
        <end position="19"/>
    </location>
</feature>
<dbReference type="PANTHER" id="PTHR28090:SF1">
    <property type="entry name" value="PROTEIN ROT1"/>
    <property type="match status" value="1"/>
</dbReference>
<dbReference type="Proteomes" id="UP000230002">
    <property type="component" value="Unassembled WGS sequence"/>
</dbReference>
<evidence type="ECO:0000313" key="11">
    <source>
        <dbReference type="EMBL" id="PIL34963.1"/>
    </source>
</evidence>
<evidence type="ECO:0000256" key="2">
    <source>
        <dbReference type="ARBA" id="ARBA00007149"/>
    </source>
</evidence>
<sequence>MFIPTVLALALAAIPSAFAQDFSAAHNVTPISGTWSSGSKKVITGSGFANPANMTFTYPPVTGVSYAFTDDGYYEVARYRFNSNGSSPNCITGVLNWHHGQYTFNPNGSITLSPFGDGYQQIQDPCAAESNFIEGYNDTELYRSWQIFTDPVDGPKLHLFQADGTPVAPLFQVYSTANMLPTQLLRNVTPTITDQTGARFVESNGARHWTPEGVTSIVSGAFLVSLASLLL</sequence>
<evidence type="ECO:0000256" key="1">
    <source>
        <dbReference type="ARBA" id="ARBA00004115"/>
    </source>
</evidence>